<dbReference type="InterPro" id="IPR013083">
    <property type="entry name" value="Znf_RING/FYVE/PHD"/>
</dbReference>
<protein>
    <submittedName>
        <fullName evidence="7">Uncharacterized protein</fullName>
    </submittedName>
</protein>
<dbReference type="PROSITE" id="PS50089">
    <property type="entry name" value="ZF_RING_2"/>
    <property type="match status" value="1"/>
</dbReference>
<dbReference type="CDD" id="cd16594">
    <property type="entry name" value="RING-HC_TRIM7-like_C-IV"/>
    <property type="match status" value="1"/>
</dbReference>
<organism evidence="7 8">
    <name type="scientific">Salvator merianae</name>
    <name type="common">Argentine black and white tegu</name>
    <name type="synonym">Tupinambis merianae</name>
    <dbReference type="NCBI Taxonomy" id="96440"/>
    <lineage>
        <taxon>Eukaryota</taxon>
        <taxon>Metazoa</taxon>
        <taxon>Chordata</taxon>
        <taxon>Craniata</taxon>
        <taxon>Vertebrata</taxon>
        <taxon>Euteleostomi</taxon>
        <taxon>Lepidosauria</taxon>
        <taxon>Squamata</taxon>
        <taxon>Bifurcata</taxon>
        <taxon>Unidentata</taxon>
        <taxon>Episquamata</taxon>
        <taxon>Laterata</taxon>
        <taxon>Teiioidea</taxon>
        <taxon>Teiidae</taxon>
        <taxon>Salvator</taxon>
    </lineage>
</organism>
<dbReference type="PANTHER" id="PTHR24103">
    <property type="entry name" value="E3 UBIQUITIN-PROTEIN LIGASE TRIM"/>
    <property type="match status" value="1"/>
</dbReference>
<dbReference type="SUPFAM" id="SSF57845">
    <property type="entry name" value="B-box zinc-binding domain"/>
    <property type="match status" value="1"/>
</dbReference>
<sequence length="277" mass="31646">MAAGGPVTRLTEEATCPICLEYFNNPVTLPCGHNFCEACIARYWEELAIRATCPQCRQHFYRRSVKPNRQLANVVELVKELQEAKIVEGKAGLCDKHQEPLKLFCKDEEVPICTVCDKGKEHRSHLVIPIGEAAKEYQVKTMVGGGEIALLYSILFKKCLQPGGLEGTHRTSISCPQLTYAFLSLNKFLEEKDFSWQDYLEDLQREIKREEHKNFVILSEEISRLSRLITKIEDICPHPPSEYLEVRVHKCLPDLCPHWILAVKSHVFSLTAIEYTS</sequence>
<keyword evidence="2 4" id="KW-0863">Zinc-finger</keyword>
<dbReference type="InterPro" id="IPR050143">
    <property type="entry name" value="TRIM/RBCC"/>
</dbReference>
<dbReference type="AlphaFoldDB" id="A0A8D0BRC4"/>
<dbReference type="Gene3D" id="3.30.40.10">
    <property type="entry name" value="Zinc/RING finger domain, C3HC4 (zinc finger)"/>
    <property type="match status" value="1"/>
</dbReference>
<dbReference type="SMART" id="SM00336">
    <property type="entry name" value="BBOX"/>
    <property type="match status" value="1"/>
</dbReference>
<dbReference type="SUPFAM" id="SSF57850">
    <property type="entry name" value="RING/U-box"/>
    <property type="match status" value="1"/>
</dbReference>
<evidence type="ECO:0000256" key="4">
    <source>
        <dbReference type="PROSITE-ProRule" id="PRU00024"/>
    </source>
</evidence>
<dbReference type="InterPro" id="IPR017907">
    <property type="entry name" value="Znf_RING_CS"/>
</dbReference>
<feature type="domain" description="RING-type" evidence="5">
    <location>
        <begin position="16"/>
        <end position="57"/>
    </location>
</feature>
<keyword evidence="3" id="KW-0862">Zinc</keyword>
<dbReference type="GO" id="GO:0008270">
    <property type="term" value="F:zinc ion binding"/>
    <property type="evidence" value="ECO:0007669"/>
    <property type="project" value="UniProtKB-KW"/>
</dbReference>
<name>A0A8D0BRC4_SALMN</name>
<evidence type="ECO:0000256" key="1">
    <source>
        <dbReference type="ARBA" id="ARBA00022723"/>
    </source>
</evidence>
<reference evidence="7" key="1">
    <citation type="submission" date="2025-08" db="UniProtKB">
        <authorList>
            <consortium name="Ensembl"/>
        </authorList>
    </citation>
    <scope>IDENTIFICATION</scope>
</reference>
<keyword evidence="8" id="KW-1185">Reference proteome</keyword>
<evidence type="ECO:0000259" key="5">
    <source>
        <dbReference type="PROSITE" id="PS50089"/>
    </source>
</evidence>
<dbReference type="Gene3D" id="3.30.160.60">
    <property type="entry name" value="Classic Zinc Finger"/>
    <property type="match status" value="1"/>
</dbReference>
<dbReference type="SMART" id="SM00184">
    <property type="entry name" value="RING"/>
    <property type="match status" value="1"/>
</dbReference>
<evidence type="ECO:0000256" key="2">
    <source>
        <dbReference type="ARBA" id="ARBA00022771"/>
    </source>
</evidence>
<accession>A0A8D0BRC4</accession>
<dbReference type="GeneTree" id="ENSGT01030000234669"/>
<dbReference type="Pfam" id="PF00643">
    <property type="entry name" value="zf-B_box"/>
    <property type="match status" value="1"/>
</dbReference>
<evidence type="ECO:0000259" key="6">
    <source>
        <dbReference type="PROSITE" id="PS50119"/>
    </source>
</evidence>
<dbReference type="Proteomes" id="UP000694421">
    <property type="component" value="Unplaced"/>
</dbReference>
<dbReference type="PROSITE" id="PS00518">
    <property type="entry name" value="ZF_RING_1"/>
    <property type="match status" value="1"/>
</dbReference>
<dbReference type="OMA" id="WILAVKS"/>
<keyword evidence="1" id="KW-0479">Metal-binding</keyword>
<dbReference type="PROSITE" id="PS50119">
    <property type="entry name" value="ZF_BBOX"/>
    <property type="match status" value="1"/>
</dbReference>
<evidence type="ECO:0000256" key="3">
    <source>
        <dbReference type="ARBA" id="ARBA00022833"/>
    </source>
</evidence>
<dbReference type="Ensembl" id="ENSSMRT00000012956.1">
    <property type="protein sequence ID" value="ENSSMRP00000011136.1"/>
    <property type="gene ID" value="ENSSMRG00000008756.1"/>
</dbReference>
<feature type="domain" description="B box-type" evidence="6">
    <location>
        <begin position="89"/>
        <end position="130"/>
    </location>
</feature>
<evidence type="ECO:0000313" key="7">
    <source>
        <dbReference type="Ensembl" id="ENSSMRP00000011136.1"/>
    </source>
</evidence>
<evidence type="ECO:0000313" key="8">
    <source>
        <dbReference type="Proteomes" id="UP000694421"/>
    </source>
</evidence>
<dbReference type="Pfam" id="PF15227">
    <property type="entry name" value="zf-C3HC4_4"/>
    <property type="match status" value="1"/>
</dbReference>
<dbReference type="CDD" id="cd19762">
    <property type="entry name" value="Bbox2_TRIM7-like"/>
    <property type="match status" value="1"/>
</dbReference>
<reference evidence="7" key="2">
    <citation type="submission" date="2025-09" db="UniProtKB">
        <authorList>
            <consortium name="Ensembl"/>
        </authorList>
    </citation>
    <scope>IDENTIFICATION</scope>
</reference>
<dbReference type="InterPro" id="IPR000315">
    <property type="entry name" value="Znf_B-box"/>
</dbReference>
<proteinExistence type="predicted"/>
<dbReference type="InterPro" id="IPR001841">
    <property type="entry name" value="Znf_RING"/>
</dbReference>